<keyword evidence="1" id="KW-0732">Signal</keyword>
<gene>
    <name evidence="2" type="ORF">QBC36DRAFT_124155</name>
</gene>
<evidence type="ECO:0000313" key="3">
    <source>
        <dbReference type="Proteomes" id="UP001302321"/>
    </source>
</evidence>
<protein>
    <submittedName>
        <fullName evidence="2">Uncharacterized protein</fullName>
    </submittedName>
</protein>
<proteinExistence type="predicted"/>
<dbReference type="EMBL" id="MU866800">
    <property type="protein sequence ID" value="KAK4170735.1"/>
    <property type="molecule type" value="Genomic_DNA"/>
</dbReference>
<accession>A0AAN6VWN5</accession>
<feature type="signal peptide" evidence="1">
    <location>
        <begin position="1"/>
        <end position="22"/>
    </location>
</feature>
<evidence type="ECO:0000256" key="1">
    <source>
        <dbReference type="SAM" id="SignalP"/>
    </source>
</evidence>
<feature type="chain" id="PRO_5042868487" evidence="1">
    <location>
        <begin position="23"/>
        <end position="88"/>
    </location>
</feature>
<comment type="caution">
    <text evidence="2">The sequence shown here is derived from an EMBL/GenBank/DDBJ whole genome shotgun (WGS) entry which is preliminary data.</text>
</comment>
<reference evidence="2" key="2">
    <citation type="submission" date="2023-05" db="EMBL/GenBank/DDBJ databases">
        <authorList>
            <consortium name="Lawrence Berkeley National Laboratory"/>
            <person name="Steindorff A."/>
            <person name="Hensen N."/>
            <person name="Bonometti L."/>
            <person name="Westerberg I."/>
            <person name="Brannstrom I.O."/>
            <person name="Guillou S."/>
            <person name="Cros-Aarteil S."/>
            <person name="Calhoun S."/>
            <person name="Haridas S."/>
            <person name="Kuo A."/>
            <person name="Mondo S."/>
            <person name="Pangilinan J."/>
            <person name="Riley R."/>
            <person name="Labutti K."/>
            <person name="Andreopoulos B."/>
            <person name="Lipzen A."/>
            <person name="Chen C."/>
            <person name="Yanf M."/>
            <person name="Daum C."/>
            <person name="Ng V."/>
            <person name="Clum A."/>
            <person name="Ohm R."/>
            <person name="Martin F."/>
            <person name="Silar P."/>
            <person name="Natvig D."/>
            <person name="Lalanne C."/>
            <person name="Gautier V."/>
            <person name="Ament-Velasquez S.L."/>
            <person name="Kruys A."/>
            <person name="Hutchinson M.I."/>
            <person name="Powell A.J."/>
            <person name="Barry K."/>
            <person name="Miller A.N."/>
            <person name="Grigoriev I.V."/>
            <person name="Debuchy R."/>
            <person name="Gladieux P."/>
            <person name="Thoren M.H."/>
            <person name="Johannesson H."/>
        </authorList>
    </citation>
    <scope>NUCLEOTIDE SEQUENCE</scope>
    <source>
        <strain evidence="2">CBS 892.96</strain>
    </source>
</reference>
<dbReference type="Proteomes" id="UP001302321">
    <property type="component" value="Unassembled WGS sequence"/>
</dbReference>
<feature type="non-terminal residue" evidence="2">
    <location>
        <position position="88"/>
    </location>
</feature>
<reference evidence="2" key="1">
    <citation type="journal article" date="2023" name="Mol. Phylogenet. Evol.">
        <title>Genome-scale phylogeny and comparative genomics of the fungal order Sordariales.</title>
        <authorList>
            <person name="Hensen N."/>
            <person name="Bonometti L."/>
            <person name="Westerberg I."/>
            <person name="Brannstrom I.O."/>
            <person name="Guillou S."/>
            <person name="Cros-Aarteil S."/>
            <person name="Calhoun S."/>
            <person name="Haridas S."/>
            <person name="Kuo A."/>
            <person name="Mondo S."/>
            <person name="Pangilinan J."/>
            <person name="Riley R."/>
            <person name="LaButti K."/>
            <person name="Andreopoulos B."/>
            <person name="Lipzen A."/>
            <person name="Chen C."/>
            <person name="Yan M."/>
            <person name="Daum C."/>
            <person name="Ng V."/>
            <person name="Clum A."/>
            <person name="Steindorff A."/>
            <person name="Ohm R.A."/>
            <person name="Martin F."/>
            <person name="Silar P."/>
            <person name="Natvig D.O."/>
            <person name="Lalanne C."/>
            <person name="Gautier V."/>
            <person name="Ament-Velasquez S.L."/>
            <person name="Kruys A."/>
            <person name="Hutchinson M.I."/>
            <person name="Powell A.J."/>
            <person name="Barry K."/>
            <person name="Miller A.N."/>
            <person name="Grigoriev I.V."/>
            <person name="Debuchy R."/>
            <person name="Gladieux P."/>
            <person name="Hiltunen Thoren M."/>
            <person name="Johannesson H."/>
        </authorList>
    </citation>
    <scope>NUCLEOTIDE SEQUENCE</scope>
    <source>
        <strain evidence="2">CBS 892.96</strain>
    </source>
</reference>
<sequence length="88" mass="9725">MTLTMSLASMAIVGSLLQPALASYWTATEVFVYEPTPMPYGCDEAGVTARQCTTAYDYCQKERDFTSKEFILQLAVAMVCRPRPWSGG</sequence>
<organism evidence="2 3">
    <name type="scientific">Triangularia setosa</name>
    <dbReference type="NCBI Taxonomy" id="2587417"/>
    <lineage>
        <taxon>Eukaryota</taxon>
        <taxon>Fungi</taxon>
        <taxon>Dikarya</taxon>
        <taxon>Ascomycota</taxon>
        <taxon>Pezizomycotina</taxon>
        <taxon>Sordariomycetes</taxon>
        <taxon>Sordariomycetidae</taxon>
        <taxon>Sordariales</taxon>
        <taxon>Podosporaceae</taxon>
        <taxon>Triangularia</taxon>
    </lineage>
</organism>
<name>A0AAN6VWN5_9PEZI</name>
<keyword evidence="3" id="KW-1185">Reference proteome</keyword>
<evidence type="ECO:0000313" key="2">
    <source>
        <dbReference type="EMBL" id="KAK4170735.1"/>
    </source>
</evidence>
<dbReference type="AlphaFoldDB" id="A0AAN6VWN5"/>